<name>A0AAV7MJQ4_PLEWA</name>
<comment type="caution">
    <text evidence="1">The sequence shown here is derived from an EMBL/GenBank/DDBJ whole genome shotgun (WGS) entry which is preliminary data.</text>
</comment>
<dbReference type="AlphaFoldDB" id="A0AAV7MJQ4"/>
<accession>A0AAV7MJQ4</accession>
<organism evidence="1 2">
    <name type="scientific">Pleurodeles waltl</name>
    <name type="common">Iberian ribbed newt</name>
    <dbReference type="NCBI Taxonomy" id="8319"/>
    <lineage>
        <taxon>Eukaryota</taxon>
        <taxon>Metazoa</taxon>
        <taxon>Chordata</taxon>
        <taxon>Craniata</taxon>
        <taxon>Vertebrata</taxon>
        <taxon>Euteleostomi</taxon>
        <taxon>Amphibia</taxon>
        <taxon>Batrachia</taxon>
        <taxon>Caudata</taxon>
        <taxon>Salamandroidea</taxon>
        <taxon>Salamandridae</taxon>
        <taxon>Pleurodelinae</taxon>
        <taxon>Pleurodeles</taxon>
    </lineage>
</organism>
<reference evidence="1" key="1">
    <citation type="journal article" date="2022" name="bioRxiv">
        <title>Sequencing and chromosome-scale assembly of the giantPleurodeles waltlgenome.</title>
        <authorList>
            <person name="Brown T."/>
            <person name="Elewa A."/>
            <person name="Iarovenko S."/>
            <person name="Subramanian E."/>
            <person name="Araus A.J."/>
            <person name="Petzold A."/>
            <person name="Susuki M."/>
            <person name="Suzuki K.-i.T."/>
            <person name="Hayashi T."/>
            <person name="Toyoda A."/>
            <person name="Oliveira C."/>
            <person name="Osipova E."/>
            <person name="Leigh N.D."/>
            <person name="Simon A."/>
            <person name="Yun M.H."/>
        </authorList>
    </citation>
    <scope>NUCLEOTIDE SEQUENCE</scope>
    <source>
        <strain evidence="1">20211129_DDA</strain>
        <tissue evidence="1">Liver</tissue>
    </source>
</reference>
<sequence>MRLCPASILGALTGAIIKKPWRGAIRVQPGQAGSSAEEAAAQFIRLHSASKRAAGGREAGGSRLFPGRGLQVIDPVTSRRFIFKMISLRSFLEPSQVDARETGVPITCLFAEHLEMVGGVY</sequence>
<evidence type="ECO:0000313" key="2">
    <source>
        <dbReference type="Proteomes" id="UP001066276"/>
    </source>
</evidence>
<dbReference type="Proteomes" id="UP001066276">
    <property type="component" value="Chromosome 9"/>
</dbReference>
<keyword evidence="2" id="KW-1185">Reference proteome</keyword>
<gene>
    <name evidence="1" type="ORF">NDU88_001139</name>
</gene>
<evidence type="ECO:0000313" key="1">
    <source>
        <dbReference type="EMBL" id="KAJ1103718.1"/>
    </source>
</evidence>
<proteinExistence type="predicted"/>
<dbReference type="EMBL" id="JANPWB010000013">
    <property type="protein sequence ID" value="KAJ1103718.1"/>
    <property type="molecule type" value="Genomic_DNA"/>
</dbReference>
<protein>
    <submittedName>
        <fullName evidence="1">Uncharacterized protein</fullName>
    </submittedName>
</protein>